<dbReference type="Pfam" id="PF04480">
    <property type="entry name" value="DUF559"/>
    <property type="match status" value="1"/>
</dbReference>
<feature type="domain" description="DUF559" evidence="1">
    <location>
        <begin position="1"/>
        <end position="102"/>
    </location>
</feature>
<dbReference type="RefSeq" id="WP_249751485.1">
    <property type="nucleotide sequence ID" value="NZ_CP097649.1"/>
</dbReference>
<accession>A0ABY4SQ43</accession>
<keyword evidence="2" id="KW-0255">Endonuclease</keyword>
<dbReference type="CDD" id="cd01038">
    <property type="entry name" value="Endonuclease_DUF559"/>
    <property type="match status" value="1"/>
</dbReference>
<reference evidence="2" key="1">
    <citation type="submission" date="2022-05" db="EMBL/GenBank/DDBJ databases">
        <title>Brevundimonas albigilva TT17 genome sequence.</title>
        <authorList>
            <person name="Lee K."/>
            <person name="Son H."/>
        </authorList>
    </citation>
    <scope>NUCLEOTIDE SEQUENCE</scope>
    <source>
        <strain evidence="2">TT17</strain>
    </source>
</reference>
<dbReference type="InterPro" id="IPR011335">
    <property type="entry name" value="Restrct_endonuc-II-like"/>
</dbReference>
<keyword evidence="3" id="KW-1185">Reference proteome</keyword>
<dbReference type="PANTHER" id="PTHR38590">
    <property type="entry name" value="BLL0828 PROTEIN"/>
    <property type="match status" value="1"/>
</dbReference>
<gene>
    <name evidence="2" type="ORF">M8231_01480</name>
</gene>
<evidence type="ECO:0000259" key="1">
    <source>
        <dbReference type="Pfam" id="PF04480"/>
    </source>
</evidence>
<name>A0ABY4SQ43_9CAUL</name>
<dbReference type="PANTHER" id="PTHR38590:SF1">
    <property type="entry name" value="BLL0828 PROTEIN"/>
    <property type="match status" value="1"/>
</dbReference>
<evidence type="ECO:0000313" key="3">
    <source>
        <dbReference type="Proteomes" id="UP001055429"/>
    </source>
</evidence>
<protein>
    <submittedName>
        <fullName evidence="2">Endonuclease domain-containing protein</fullName>
    </submittedName>
</protein>
<organism evidence="2 3">
    <name type="scientific">Brevundimonas albigilva</name>
    <dbReference type="NCBI Taxonomy" id="1312364"/>
    <lineage>
        <taxon>Bacteria</taxon>
        <taxon>Pseudomonadati</taxon>
        <taxon>Pseudomonadota</taxon>
        <taxon>Alphaproteobacteria</taxon>
        <taxon>Caulobacterales</taxon>
        <taxon>Caulobacteraceae</taxon>
        <taxon>Brevundimonas</taxon>
    </lineage>
</organism>
<evidence type="ECO:0000313" key="2">
    <source>
        <dbReference type="EMBL" id="URI15697.1"/>
    </source>
</evidence>
<dbReference type="GO" id="GO:0004519">
    <property type="term" value="F:endonuclease activity"/>
    <property type="evidence" value="ECO:0007669"/>
    <property type="project" value="UniProtKB-KW"/>
</dbReference>
<keyword evidence="2" id="KW-0540">Nuclease</keyword>
<sequence>MRKTMTPPEARMWVNLKRLRAQGYHFRRQAPFRGYFLDFVCFERRLVIEVDGQHHGEEAQALHDARRDATLATEGFLTLRFDNPSIRDHIGDVMDHVLRTLQARPTRSLRDHPPHEGEGE</sequence>
<dbReference type="EMBL" id="CP097649">
    <property type="protein sequence ID" value="URI15697.1"/>
    <property type="molecule type" value="Genomic_DNA"/>
</dbReference>
<proteinExistence type="predicted"/>
<dbReference type="Proteomes" id="UP001055429">
    <property type="component" value="Chromosome"/>
</dbReference>
<dbReference type="InterPro" id="IPR007569">
    <property type="entry name" value="DUF559"/>
</dbReference>
<dbReference type="SUPFAM" id="SSF52980">
    <property type="entry name" value="Restriction endonuclease-like"/>
    <property type="match status" value="1"/>
</dbReference>
<keyword evidence="2" id="KW-0378">Hydrolase</keyword>
<dbReference type="Gene3D" id="3.40.960.10">
    <property type="entry name" value="VSR Endonuclease"/>
    <property type="match status" value="1"/>
</dbReference>
<dbReference type="InterPro" id="IPR047216">
    <property type="entry name" value="Endonuclease_DUF559_bact"/>
</dbReference>